<dbReference type="Gene3D" id="1.10.10.60">
    <property type="entry name" value="Homeodomain-like"/>
    <property type="match status" value="1"/>
</dbReference>
<dbReference type="Gene3D" id="3.40.50.2300">
    <property type="match status" value="1"/>
</dbReference>
<dbReference type="InterPro" id="IPR050595">
    <property type="entry name" value="Bact_response_regulator"/>
</dbReference>
<gene>
    <name evidence="4" type="ORF">ACFQ4E_05975</name>
</gene>
<evidence type="ECO:0000313" key="5">
    <source>
        <dbReference type="Proteomes" id="UP001597135"/>
    </source>
</evidence>
<dbReference type="SUPFAM" id="SSF46689">
    <property type="entry name" value="Homeodomain-like"/>
    <property type="match status" value="1"/>
</dbReference>
<keyword evidence="5" id="KW-1185">Reference proteome</keyword>
<dbReference type="InterPro" id="IPR001789">
    <property type="entry name" value="Sig_transdc_resp-reg_receiver"/>
</dbReference>
<feature type="domain" description="Response regulatory" evidence="3">
    <location>
        <begin position="4"/>
        <end position="118"/>
    </location>
</feature>
<accession>A0ABW3ZFT5</accession>
<comment type="caution">
    <text evidence="4">The sequence shown here is derived from an EMBL/GenBank/DDBJ whole genome shotgun (WGS) entry which is preliminary data.</text>
</comment>
<evidence type="ECO:0000259" key="3">
    <source>
        <dbReference type="PROSITE" id="PS50110"/>
    </source>
</evidence>
<evidence type="ECO:0000256" key="1">
    <source>
        <dbReference type="ARBA" id="ARBA00022553"/>
    </source>
</evidence>
<dbReference type="PRINTS" id="PR01590">
    <property type="entry name" value="HTHFIS"/>
</dbReference>
<proteinExistence type="predicted"/>
<evidence type="ECO:0000256" key="2">
    <source>
        <dbReference type="PROSITE-ProRule" id="PRU00169"/>
    </source>
</evidence>
<dbReference type="EMBL" id="JBHTMU010000007">
    <property type="protein sequence ID" value="MFD1341959.1"/>
    <property type="molecule type" value="Genomic_DNA"/>
</dbReference>
<reference evidence="5" key="1">
    <citation type="journal article" date="2019" name="Int. J. Syst. Evol. Microbiol.">
        <title>The Global Catalogue of Microorganisms (GCM) 10K type strain sequencing project: providing services to taxonomists for standard genome sequencing and annotation.</title>
        <authorList>
            <consortium name="The Broad Institute Genomics Platform"/>
            <consortium name="The Broad Institute Genome Sequencing Center for Infectious Disease"/>
            <person name="Wu L."/>
            <person name="Ma J."/>
        </authorList>
    </citation>
    <scope>NUCLEOTIDE SEQUENCE [LARGE SCALE GENOMIC DNA]</scope>
    <source>
        <strain evidence="5">CCUG 62953</strain>
    </source>
</reference>
<dbReference type="InterPro" id="IPR009057">
    <property type="entry name" value="Homeodomain-like_sf"/>
</dbReference>
<dbReference type="Proteomes" id="UP001597135">
    <property type="component" value="Unassembled WGS sequence"/>
</dbReference>
<dbReference type="RefSeq" id="WP_386802020.1">
    <property type="nucleotide sequence ID" value="NZ_JBHTMU010000007.1"/>
</dbReference>
<dbReference type="PANTHER" id="PTHR44591">
    <property type="entry name" value="STRESS RESPONSE REGULATOR PROTEIN 1"/>
    <property type="match status" value="1"/>
</dbReference>
<dbReference type="InterPro" id="IPR002197">
    <property type="entry name" value="HTH_Fis"/>
</dbReference>
<dbReference type="Pfam" id="PF00072">
    <property type="entry name" value="Response_reg"/>
    <property type="match status" value="1"/>
</dbReference>
<protein>
    <submittedName>
        <fullName evidence="4">Response regulator</fullName>
    </submittedName>
</protein>
<dbReference type="SMART" id="SM00448">
    <property type="entry name" value="REC"/>
    <property type="match status" value="1"/>
</dbReference>
<name>A0ABW3ZFT5_9RHOB</name>
<dbReference type="PANTHER" id="PTHR44591:SF25">
    <property type="entry name" value="CHEMOTAXIS TWO-COMPONENT RESPONSE REGULATOR"/>
    <property type="match status" value="1"/>
</dbReference>
<dbReference type="SUPFAM" id="SSF52172">
    <property type="entry name" value="CheY-like"/>
    <property type="match status" value="1"/>
</dbReference>
<organism evidence="4 5">
    <name type="scientific">Litorisediminicola beolgyonensis</name>
    <dbReference type="NCBI Taxonomy" id="1173614"/>
    <lineage>
        <taxon>Bacteria</taxon>
        <taxon>Pseudomonadati</taxon>
        <taxon>Pseudomonadota</taxon>
        <taxon>Alphaproteobacteria</taxon>
        <taxon>Rhodobacterales</taxon>
        <taxon>Paracoccaceae</taxon>
        <taxon>Litorisediminicola</taxon>
    </lineage>
</organism>
<dbReference type="InterPro" id="IPR011006">
    <property type="entry name" value="CheY-like_superfamily"/>
</dbReference>
<sequence>MSAKVLLVEDDRAVREALADTLELADRACIAAGSFVEAKDRIRSDFTGVILSDMRMPGRDGFHLLDYAQGVDPDLPVILLTGEGDVPMAVKALGRGAFAFLEKPCETSDLLAVLDRAQKSRTMVLENRRRITESGDAAAARRQEQIAEAASEPGLTLADRMARVEAALLEEALARAGGQAGVAAQALGLPRKTFYDKLARHGIRADHFRTG</sequence>
<feature type="modified residue" description="4-aspartylphosphate" evidence="2">
    <location>
        <position position="53"/>
    </location>
</feature>
<dbReference type="PROSITE" id="PS50110">
    <property type="entry name" value="RESPONSE_REGULATORY"/>
    <property type="match status" value="1"/>
</dbReference>
<keyword evidence="1 2" id="KW-0597">Phosphoprotein</keyword>
<evidence type="ECO:0000313" key="4">
    <source>
        <dbReference type="EMBL" id="MFD1341959.1"/>
    </source>
</evidence>
<dbReference type="Pfam" id="PF02954">
    <property type="entry name" value="HTH_8"/>
    <property type="match status" value="1"/>
</dbReference>